<accession>A0A0E9PIJ7</accession>
<name>A0A0E9PIJ7_ANGAN</name>
<sequence>MLFFMDFFFLGPKILVLAGFPHSEKVWTSKGLNS</sequence>
<reference evidence="2" key="2">
    <citation type="journal article" date="2015" name="Fish Shellfish Immunol.">
        <title>Early steps in the European eel (Anguilla anguilla)-Vibrio vulnificus interaction in the gills: Role of the RtxA13 toxin.</title>
        <authorList>
            <person name="Callol A."/>
            <person name="Pajuelo D."/>
            <person name="Ebbesson L."/>
            <person name="Teles M."/>
            <person name="MacKenzie S."/>
            <person name="Amaro C."/>
        </authorList>
    </citation>
    <scope>NUCLEOTIDE SEQUENCE</scope>
</reference>
<dbReference type="AlphaFoldDB" id="A0A0E9PIJ7"/>
<reference evidence="2" key="1">
    <citation type="submission" date="2014-11" db="EMBL/GenBank/DDBJ databases">
        <authorList>
            <person name="Amaro Gonzalez C."/>
        </authorList>
    </citation>
    <scope>NUCLEOTIDE SEQUENCE</scope>
</reference>
<evidence type="ECO:0000313" key="2">
    <source>
        <dbReference type="EMBL" id="JAH03673.1"/>
    </source>
</evidence>
<evidence type="ECO:0000256" key="1">
    <source>
        <dbReference type="SAM" id="SignalP"/>
    </source>
</evidence>
<keyword evidence="1" id="KW-0732">Signal</keyword>
<proteinExistence type="predicted"/>
<protein>
    <submittedName>
        <fullName evidence="2">Uncharacterized protein</fullName>
    </submittedName>
</protein>
<feature type="chain" id="PRO_5002430920" evidence="1">
    <location>
        <begin position="19"/>
        <end position="34"/>
    </location>
</feature>
<dbReference type="EMBL" id="GBXM01104904">
    <property type="protein sequence ID" value="JAH03673.1"/>
    <property type="molecule type" value="Transcribed_RNA"/>
</dbReference>
<feature type="signal peptide" evidence="1">
    <location>
        <begin position="1"/>
        <end position="18"/>
    </location>
</feature>
<organism evidence="2">
    <name type="scientific">Anguilla anguilla</name>
    <name type="common">European freshwater eel</name>
    <name type="synonym">Muraena anguilla</name>
    <dbReference type="NCBI Taxonomy" id="7936"/>
    <lineage>
        <taxon>Eukaryota</taxon>
        <taxon>Metazoa</taxon>
        <taxon>Chordata</taxon>
        <taxon>Craniata</taxon>
        <taxon>Vertebrata</taxon>
        <taxon>Euteleostomi</taxon>
        <taxon>Actinopterygii</taxon>
        <taxon>Neopterygii</taxon>
        <taxon>Teleostei</taxon>
        <taxon>Anguilliformes</taxon>
        <taxon>Anguillidae</taxon>
        <taxon>Anguilla</taxon>
    </lineage>
</organism>